<evidence type="ECO:0000259" key="1">
    <source>
        <dbReference type="PROSITE" id="PS50994"/>
    </source>
</evidence>
<dbReference type="Gene3D" id="3.30.420.10">
    <property type="entry name" value="Ribonuclease H-like superfamily/Ribonuclease H"/>
    <property type="match status" value="1"/>
</dbReference>
<dbReference type="InterPro" id="IPR050951">
    <property type="entry name" value="Retrovirus_Pol_polyprotein"/>
</dbReference>
<evidence type="ECO:0000313" key="3">
    <source>
        <dbReference type="Proteomes" id="UP001151760"/>
    </source>
</evidence>
<name>A0ABQ5IJ60_9ASTR</name>
<reference evidence="2" key="2">
    <citation type="submission" date="2022-01" db="EMBL/GenBank/DDBJ databases">
        <authorList>
            <person name="Yamashiro T."/>
            <person name="Shiraishi A."/>
            <person name="Satake H."/>
            <person name="Nakayama K."/>
        </authorList>
    </citation>
    <scope>NUCLEOTIDE SEQUENCE</scope>
</reference>
<organism evidence="2 3">
    <name type="scientific">Tanacetum coccineum</name>
    <dbReference type="NCBI Taxonomy" id="301880"/>
    <lineage>
        <taxon>Eukaryota</taxon>
        <taxon>Viridiplantae</taxon>
        <taxon>Streptophyta</taxon>
        <taxon>Embryophyta</taxon>
        <taxon>Tracheophyta</taxon>
        <taxon>Spermatophyta</taxon>
        <taxon>Magnoliopsida</taxon>
        <taxon>eudicotyledons</taxon>
        <taxon>Gunneridae</taxon>
        <taxon>Pentapetalae</taxon>
        <taxon>asterids</taxon>
        <taxon>campanulids</taxon>
        <taxon>Asterales</taxon>
        <taxon>Asteraceae</taxon>
        <taxon>Asteroideae</taxon>
        <taxon>Anthemideae</taxon>
        <taxon>Anthemidinae</taxon>
        <taxon>Tanacetum</taxon>
    </lineage>
</organism>
<protein>
    <submittedName>
        <fullName evidence="2">Retrotransposable element Tf2</fullName>
    </submittedName>
</protein>
<keyword evidence="3" id="KW-1185">Reference proteome</keyword>
<dbReference type="InterPro" id="IPR036397">
    <property type="entry name" value="RNaseH_sf"/>
</dbReference>
<dbReference type="PANTHER" id="PTHR37984">
    <property type="entry name" value="PROTEIN CBG26694"/>
    <property type="match status" value="1"/>
</dbReference>
<reference evidence="2" key="1">
    <citation type="journal article" date="2022" name="Int. J. Mol. Sci.">
        <title>Draft Genome of Tanacetum Coccineum: Genomic Comparison of Closely Related Tanacetum-Family Plants.</title>
        <authorList>
            <person name="Yamashiro T."/>
            <person name="Shiraishi A."/>
            <person name="Nakayama K."/>
            <person name="Satake H."/>
        </authorList>
    </citation>
    <scope>NUCLEOTIDE SEQUENCE</scope>
</reference>
<dbReference type="InterPro" id="IPR056924">
    <property type="entry name" value="SH3_Tf2-1"/>
</dbReference>
<evidence type="ECO:0000313" key="2">
    <source>
        <dbReference type="EMBL" id="GJU00139.1"/>
    </source>
</evidence>
<dbReference type="InterPro" id="IPR012337">
    <property type="entry name" value="RNaseH-like_sf"/>
</dbReference>
<proteinExistence type="predicted"/>
<comment type="caution">
    <text evidence="2">The sequence shown here is derived from an EMBL/GenBank/DDBJ whole genome shotgun (WGS) entry which is preliminary data.</text>
</comment>
<dbReference type="PROSITE" id="PS50994">
    <property type="entry name" value="INTEGRASE"/>
    <property type="match status" value="1"/>
</dbReference>
<dbReference type="EMBL" id="BQNB010020834">
    <property type="protein sequence ID" value="GJU00139.1"/>
    <property type="molecule type" value="Genomic_DNA"/>
</dbReference>
<dbReference type="Proteomes" id="UP001151760">
    <property type="component" value="Unassembled WGS sequence"/>
</dbReference>
<accession>A0ABQ5IJ60</accession>
<sequence>MVWGNSKISLNVRDTEDTLDDASKSQQKVYEKMTDQIVVANKQNCWTIDYAQINALYKDFVSQKELSAEQKYFSSSFIPSDKNSNATPSILASMPMEKELANAGVKMVQTYTYWKQNIVQAKHQALSTYEKEFLAVVAALDKWKGYLLDKHFKSDISFQPEKPDLSAYLGLIQPLPIPERIWKEISMDFIENCLLPMENQILKAISRSLCFAGTLKVKLKLSTAYHPQTDGQTEVVNRSLGCYLRCMCGEKPKEWIKWIPLAEFWYNTNYHTSTKTTPYEAVYCQIPPIHVAVTYLENRHRMRNQANKHRTNRQLEVNDWVYLKLQPHRQVFIRQGQQHKLSSKYYGPFKVAERIREVA</sequence>
<gene>
    <name evidence="2" type="ORF">Tco_1110477</name>
</gene>
<feature type="domain" description="Integrase catalytic" evidence="1">
    <location>
        <begin position="91"/>
        <end position="286"/>
    </location>
</feature>
<dbReference type="Pfam" id="PF24626">
    <property type="entry name" value="SH3_Tf2-1"/>
    <property type="match status" value="1"/>
</dbReference>
<dbReference type="SUPFAM" id="SSF53098">
    <property type="entry name" value="Ribonuclease H-like"/>
    <property type="match status" value="1"/>
</dbReference>
<dbReference type="InterPro" id="IPR001584">
    <property type="entry name" value="Integrase_cat-core"/>
</dbReference>
<dbReference type="PANTHER" id="PTHR37984:SF5">
    <property type="entry name" value="PROTEIN NYNRIN-LIKE"/>
    <property type="match status" value="1"/>
</dbReference>